<dbReference type="RefSeq" id="XP_056555995.1">
    <property type="nucleotide sequence ID" value="XM_056697470.1"/>
</dbReference>
<reference evidence="3" key="1">
    <citation type="submission" date="2022-11" db="EMBL/GenBank/DDBJ databases">
        <authorList>
            <person name="Petersen C."/>
        </authorList>
    </citation>
    <scope>NUCLEOTIDE SEQUENCE</scope>
    <source>
        <strain evidence="3">IBT 29864</strain>
    </source>
</reference>
<dbReference type="InterPro" id="IPR021514">
    <property type="entry name" value="DUF3176"/>
</dbReference>
<organism evidence="3 4">
    <name type="scientific">Penicillium cataractarum</name>
    <dbReference type="NCBI Taxonomy" id="2100454"/>
    <lineage>
        <taxon>Eukaryota</taxon>
        <taxon>Fungi</taxon>
        <taxon>Dikarya</taxon>
        <taxon>Ascomycota</taxon>
        <taxon>Pezizomycotina</taxon>
        <taxon>Eurotiomycetes</taxon>
        <taxon>Eurotiomycetidae</taxon>
        <taxon>Eurotiales</taxon>
        <taxon>Aspergillaceae</taxon>
        <taxon>Penicillium</taxon>
    </lineage>
</organism>
<evidence type="ECO:0000313" key="4">
    <source>
        <dbReference type="Proteomes" id="UP001147782"/>
    </source>
</evidence>
<feature type="transmembrane region" description="Helical" evidence="2">
    <location>
        <begin position="44"/>
        <end position="68"/>
    </location>
</feature>
<dbReference type="OrthoDB" id="5376804at2759"/>
<keyword evidence="4" id="KW-1185">Reference proteome</keyword>
<keyword evidence="2" id="KW-1133">Transmembrane helix</keyword>
<evidence type="ECO:0000256" key="2">
    <source>
        <dbReference type="SAM" id="Phobius"/>
    </source>
</evidence>
<reference evidence="3" key="2">
    <citation type="journal article" date="2023" name="IMA Fungus">
        <title>Comparative genomic study of the Penicillium genus elucidates a diverse pangenome and 15 lateral gene transfer events.</title>
        <authorList>
            <person name="Petersen C."/>
            <person name="Sorensen T."/>
            <person name="Nielsen M.R."/>
            <person name="Sondergaard T.E."/>
            <person name="Sorensen J.L."/>
            <person name="Fitzpatrick D.A."/>
            <person name="Frisvad J.C."/>
            <person name="Nielsen K.L."/>
        </authorList>
    </citation>
    <scope>NUCLEOTIDE SEQUENCE</scope>
    <source>
        <strain evidence="3">IBT 29864</strain>
    </source>
</reference>
<protein>
    <submittedName>
        <fullName evidence="3">Uncharacterized protein</fullName>
    </submittedName>
</protein>
<dbReference type="PANTHER" id="PTHR35394:SF5">
    <property type="entry name" value="DUF3176 DOMAIN-CONTAINING PROTEIN"/>
    <property type="match status" value="1"/>
</dbReference>
<dbReference type="AlphaFoldDB" id="A0A9W9SFF4"/>
<sequence length="613" mass="67270">MLQATPSGSVSEVSSTHPNDTHGRWHTLPKKKPSRWQQLILDTWILECLLMIFSLGCLVAICSVLLAYDNKTRPDMKYGLSLNAIISTLATASKSSLVFVVGEAIGQLKWIWLQTPSNRQLLDVQTFDSASRGPLGSLVLLFHHGGRSLVSIGAFVLLCMLAFDPFIQQILSYPAQSTEKPGAYAPQLRDYSLVLPDLEGTMNIAVISGIWKSGFPIEPTCPSGNCTFPTFQTVGICSRCANITSNVTLDCHKPKLSGERGSVAGACNVIPDQGTPSNSLVTVNDAIDEWQQKQILKFAKEFNMPLDAETQTISMPADIVWSSNGYDSDANSTDILHEGILSPLLTVAHASLDFDFNRTTPGGDPRDGIVIKQVTECSLSLCLKNYDISIVNGKLHSDISTLSYGREFTRTADVPSPENCWMPEHDIPQEWLSEEGVAAASEFVSCGAFAVPFPQGTETQIFIYNSSSVMETGSELEATDEVVSKIAYLGLEAIMSNVADSLTKVGLDNANFVVNGTVSTLEVFVHVDWIWLAFPALLVILGNMFLVLTIIVNKKKKCSLWKSSIMAIFFHGLAEVEHDEYQTNSRMETMGEGLEVRLEFSDRNGRLMLQRQF</sequence>
<proteinExistence type="predicted"/>
<evidence type="ECO:0000313" key="3">
    <source>
        <dbReference type="EMBL" id="KAJ5377132.1"/>
    </source>
</evidence>
<dbReference type="PANTHER" id="PTHR35394">
    <property type="entry name" value="DUF3176 DOMAIN-CONTAINING PROTEIN"/>
    <property type="match status" value="1"/>
</dbReference>
<gene>
    <name evidence="3" type="ORF">N7496_004541</name>
</gene>
<comment type="caution">
    <text evidence="3">The sequence shown here is derived from an EMBL/GenBank/DDBJ whole genome shotgun (WGS) entry which is preliminary data.</text>
</comment>
<evidence type="ECO:0000256" key="1">
    <source>
        <dbReference type="SAM" id="MobiDB-lite"/>
    </source>
</evidence>
<feature type="transmembrane region" description="Helical" evidence="2">
    <location>
        <begin position="529"/>
        <end position="552"/>
    </location>
</feature>
<keyword evidence="2" id="KW-0472">Membrane</keyword>
<dbReference type="Pfam" id="PF11374">
    <property type="entry name" value="DUF3176"/>
    <property type="match status" value="1"/>
</dbReference>
<feature type="region of interest" description="Disordered" evidence="1">
    <location>
        <begin position="1"/>
        <end position="29"/>
    </location>
</feature>
<keyword evidence="2" id="KW-0812">Transmembrane</keyword>
<name>A0A9W9SFF4_9EURO</name>
<feature type="compositionally biased region" description="Polar residues" evidence="1">
    <location>
        <begin position="1"/>
        <end position="18"/>
    </location>
</feature>
<dbReference type="GeneID" id="81436649"/>
<accession>A0A9W9SFF4</accession>
<dbReference type="Proteomes" id="UP001147782">
    <property type="component" value="Unassembled WGS sequence"/>
</dbReference>
<dbReference type="EMBL" id="JAPZBS010000004">
    <property type="protein sequence ID" value="KAJ5377132.1"/>
    <property type="molecule type" value="Genomic_DNA"/>
</dbReference>